<comment type="caution">
    <text evidence="2">The sequence shown here is derived from an EMBL/GenBank/DDBJ whole genome shotgun (WGS) entry which is preliminary data.</text>
</comment>
<sequence length="75" mass="8245">MEIRLWRNLFIISGVMNGVLLVAVTVSIIVCCGKTKSINFDVGLQEISVSQSRLPNAHNDSSNTVVEFISFHPVV</sequence>
<name>A0A7J6BE80_AMEME</name>
<keyword evidence="1" id="KW-1133">Transmembrane helix</keyword>
<keyword evidence="1" id="KW-0812">Transmembrane</keyword>
<keyword evidence="1" id="KW-0472">Membrane</keyword>
<dbReference type="EMBL" id="JAAGNN010000001">
    <property type="protein sequence ID" value="KAF4093395.1"/>
    <property type="molecule type" value="Genomic_DNA"/>
</dbReference>
<evidence type="ECO:0000256" key="1">
    <source>
        <dbReference type="SAM" id="Phobius"/>
    </source>
</evidence>
<protein>
    <submittedName>
        <fullName evidence="2">Uncharacterized protein</fullName>
    </submittedName>
</protein>
<keyword evidence="3" id="KW-1185">Reference proteome</keyword>
<feature type="transmembrane region" description="Helical" evidence="1">
    <location>
        <begin position="9"/>
        <end position="30"/>
    </location>
</feature>
<evidence type="ECO:0000313" key="2">
    <source>
        <dbReference type="EMBL" id="KAF4093395.1"/>
    </source>
</evidence>
<organism evidence="2 3">
    <name type="scientific">Ameiurus melas</name>
    <name type="common">Black bullhead</name>
    <name type="synonym">Silurus melas</name>
    <dbReference type="NCBI Taxonomy" id="219545"/>
    <lineage>
        <taxon>Eukaryota</taxon>
        <taxon>Metazoa</taxon>
        <taxon>Chordata</taxon>
        <taxon>Craniata</taxon>
        <taxon>Vertebrata</taxon>
        <taxon>Euteleostomi</taxon>
        <taxon>Actinopterygii</taxon>
        <taxon>Neopterygii</taxon>
        <taxon>Teleostei</taxon>
        <taxon>Ostariophysi</taxon>
        <taxon>Siluriformes</taxon>
        <taxon>Ictaluridae</taxon>
        <taxon>Ameiurus</taxon>
    </lineage>
</organism>
<dbReference type="AlphaFoldDB" id="A0A7J6BE80"/>
<proteinExistence type="predicted"/>
<dbReference type="Proteomes" id="UP000593565">
    <property type="component" value="Unassembled WGS sequence"/>
</dbReference>
<reference evidence="2 3" key="1">
    <citation type="submission" date="2020-02" db="EMBL/GenBank/DDBJ databases">
        <title>A chromosome-scale genome assembly of the black bullhead catfish (Ameiurus melas).</title>
        <authorList>
            <person name="Wen M."/>
            <person name="Zham M."/>
            <person name="Cabau C."/>
            <person name="Klopp C."/>
            <person name="Donnadieu C."/>
            <person name="Roques C."/>
            <person name="Bouchez O."/>
            <person name="Lampietro C."/>
            <person name="Jouanno E."/>
            <person name="Herpin A."/>
            <person name="Louis A."/>
            <person name="Berthelot C."/>
            <person name="Parey E."/>
            <person name="Roest-Crollius H."/>
            <person name="Braasch I."/>
            <person name="Postlethwait J."/>
            <person name="Robinson-Rechavi M."/>
            <person name="Echchiki A."/>
            <person name="Begum T."/>
            <person name="Montfort J."/>
            <person name="Schartl M."/>
            <person name="Bobe J."/>
            <person name="Guiguen Y."/>
        </authorList>
    </citation>
    <scope>NUCLEOTIDE SEQUENCE [LARGE SCALE GENOMIC DNA]</scope>
    <source>
        <strain evidence="2">M_S1</strain>
        <tissue evidence="2">Blood</tissue>
    </source>
</reference>
<evidence type="ECO:0000313" key="3">
    <source>
        <dbReference type="Proteomes" id="UP000593565"/>
    </source>
</evidence>
<gene>
    <name evidence="2" type="ORF">AMELA_G00001700</name>
</gene>
<accession>A0A7J6BE80</accession>